<evidence type="ECO:0000313" key="2">
    <source>
        <dbReference type="EMBL" id="ROV88565.1"/>
    </source>
</evidence>
<comment type="caution">
    <text evidence="2">The sequence shown here is derived from an EMBL/GenBank/DDBJ whole genome shotgun (WGS) entry which is preliminary data.</text>
</comment>
<dbReference type="Gene3D" id="3.40.50.150">
    <property type="entry name" value="Vaccinia Virus protein VP39"/>
    <property type="match status" value="1"/>
</dbReference>
<dbReference type="OrthoDB" id="2013972at2759"/>
<evidence type="ECO:0000256" key="1">
    <source>
        <dbReference type="ARBA" id="ARBA00038158"/>
    </source>
</evidence>
<gene>
    <name evidence="2" type="ORF">VMCG_10389</name>
</gene>
<protein>
    <recommendedName>
        <fullName evidence="4">Methyltransferase domain-containing protein</fullName>
    </recommendedName>
</protein>
<dbReference type="PANTHER" id="PTHR43591:SF102">
    <property type="entry name" value="S-ADENOSYL-L-METHIONINE-DEPENDENT METHYLTRANSFERASE"/>
    <property type="match status" value="1"/>
</dbReference>
<dbReference type="GO" id="GO:0008168">
    <property type="term" value="F:methyltransferase activity"/>
    <property type="evidence" value="ECO:0007669"/>
    <property type="project" value="TreeGrafter"/>
</dbReference>
<dbReference type="EMBL" id="LKEA01000078">
    <property type="protein sequence ID" value="ROV88565.1"/>
    <property type="molecule type" value="Genomic_DNA"/>
</dbReference>
<organism evidence="2 3">
    <name type="scientific">Cytospora schulzeri</name>
    <dbReference type="NCBI Taxonomy" id="448051"/>
    <lineage>
        <taxon>Eukaryota</taxon>
        <taxon>Fungi</taxon>
        <taxon>Dikarya</taxon>
        <taxon>Ascomycota</taxon>
        <taxon>Pezizomycotina</taxon>
        <taxon>Sordariomycetes</taxon>
        <taxon>Sordariomycetidae</taxon>
        <taxon>Diaporthales</taxon>
        <taxon>Cytosporaceae</taxon>
        <taxon>Cytospora</taxon>
    </lineage>
</organism>
<dbReference type="STRING" id="356882.A0A423VCC2"/>
<name>A0A423VCC2_9PEZI</name>
<dbReference type="SUPFAM" id="SSF53335">
    <property type="entry name" value="S-adenosyl-L-methionine-dependent methyltransferases"/>
    <property type="match status" value="1"/>
</dbReference>
<proteinExistence type="inferred from homology"/>
<dbReference type="Proteomes" id="UP000283895">
    <property type="component" value="Unassembled WGS sequence"/>
</dbReference>
<evidence type="ECO:0000313" key="3">
    <source>
        <dbReference type="Proteomes" id="UP000283895"/>
    </source>
</evidence>
<sequence>MHEYTYPNKWAYGQSHQGLDRLALGQVDDDASAPYLKTEETLDAPWGPALSAYTFPPGNDQVHQDSTSGLPVAAVPPFHVMTTKGSTAAVPALDFNGHILHASNKPVPEELMRMSSGCSVAEAGSVIDEESGRTYHNHNTGKYFFPNDPAEQDRLDLQHKLFKLYHDGALYRAPVQSPKNVLDVATGTGIWAIQFADQNPQAKVIGTDLSLIQPHDAAENCSFIKENSEYDEWVYQYQQPFDFVFMRLVNSCFDNHHTVFKKAFDHLEPGGWIELNDATFELLCTDGSVEGTNIQKWTERMFEAAATCGRDFMVPKKYKQWLIDTGFVDVVEEVGPMPGNPWPSDPKYQELGRWQMTNFYRGLRGMSFKLLRALGMSPEEIEQFIDATREDIRDTRLHFSFPIYVVYGRKPFDWETTQDVALKQEDETA</sequence>
<comment type="similarity">
    <text evidence="1">Belongs to the methyltransferase superfamily. LaeA methyltransferase family.</text>
</comment>
<dbReference type="CDD" id="cd02440">
    <property type="entry name" value="AdoMet_MTases"/>
    <property type="match status" value="1"/>
</dbReference>
<dbReference type="AlphaFoldDB" id="A0A423VCC2"/>
<dbReference type="PANTHER" id="PTHR43591">
    <property type="entry name" value="METHYLTRANSFERASE"/>
    <property type="match status" value="1"/>
</dbReference>
<dbReference type="InterPro" id="IPR029063">
    <property type="entry name" value="SAM-dependent_MTases_sf"/>
</dbReference>
<evidence type="ECO:0008006" key="4">
    <source>
        <dbReference type="Google" id="ProtNLM"/>
    </source>
</evidence>
<keyword evidence="3" id="KW-1185">Reference proteome</keyword>
<reference evidence="2 3" key="1">
    <citation type="submission" date="2015-09" db="EMBL/GenBank/DDBJ databases">
        <title>Host preference determinants of Valsa canker pathogens revealed by comparative genomics.</title>
        <authorList>
            <person name="Yin Z."/>
            <person name="Huang L."/>
        </authorList>
    </citation>
    <scope>NUCLEOTIDE SEQUENCE [LARGE SCALE GENOMIC DNA]</scope>
    <source>
        <strain evidence="2 3">03-1</strain>
    </source>
</reference>
<dbReference type="Pfam" id="PF13489">
    <property type="entry name" value="Methyltransf_23"/>
    <property type="match status" value="1"/>
</dbReference>
<accession>A0A423VCC2</accession>